<reference evidence="3" key="1">
    <citation type="journal article" date="2016" name="Stand. Genomic Sci.">
        <title>Complete genome sequence of Methanospirillum hungatei type strain JF1.</title>
        <authorList>
            <person name="Gunsalus R.P."/>
            <person name="Cook L.E."/>
            <person name="Crable B."/>
            <person name="Rohlin L."/>
            <person name="McDonald E."/>
            <person name="Mouttaki H."/>
            <person name="Sieber J.R."/>
            <person name="Poweleit N."/>
            <person name="Zhou H."/>
            <person name="Lapidus A.L."/>
            <person name="Daligault H.E."/>
            <person name="Land M."/>
            <person name="Gilna P."/>
            <person name="Ivanova N."/>
            <person name="Kyrpides N."/>
            <person name="Culley D.E."/>
            <person name="McInerney M.J."/>
        </authorList>
    </citation>
    <scope>NUCLEOTIDE SEQUENCE [LARGE SCALE GENOMIC DNA]</scope>
    <source>
        <strain evidence="3">ATCC 27890 / DSM 864 / NBRC 100397 / JF-1</strain>
    </source>
</reference>
<dbReference type="NCBIfam" id="TIGR01764">
    <property type="entry name" value="excise"/>
    <property type="match status" value="1"/>
</dbReference>
<evidence type="ECO:0000313" key="3">
    <source>
        <dbReference type="Proteomes" id="UP000001941"/>
    </source>
</evidence>
<protein>
    <submittedName>
        <fullName evidence="2">Excisionase/Xis, DNA-binding protein</fullName>
    </submittedName>
</protein>
<dbReference type="GeneID" id="3923709"/>
<dbReference type="KEGG" id="mhu:Mhun_2059"/>
<dbReference type="GO" id="GO:0003677">
    <property type="term" value="F:DNA binding"/>
    <property type="evidence" value="ECO:0007669"/>
    <property type="project" value="UniProtKB-KW"/>
</dbReference>
<keyword evidence="3" id="KW-1185">Reference proteome</keyword>
<dbReference type="RefSeq" id="WP_011449026.1">
    <property type="nucleotide sequence ID" value="NC_007796.1"/>
</dbReference>
<gene>
    <name evidence="2" type="ordered locus">Mhun_2059</name>
</gene>
<name>Q2FMI2_METHJ</name>
<feature type="domain" description="Helix-turn-helix" evidence="1">
    <location>
        <begin position="43"/>
        <end position="88"/>
    </location>
</feature>
<dbReference type="HOGENOM" id="CLU_176736_0_0_2"/>
<sequence length="105" mass="12542">MPPRKNPESAARYTEAKKTPYILELAKEREFRKNFELEKGKFFRTDTVAEILDIEPEVIRDLIRKGELFAIKIGKSYRVTEADLQEFLFQRYTRKRSGEQRREEG</sequence>
<proteinExistence type="predicted"/>
<organism evidence="2 3">
    <name type="scientific">Methanospirillum hungatei JF-1 (strain ATCC 27890 / DSM 864 / NBRC 100397 / JF-1)</name>
    <dbReference type="NCBI Taxonomy" id="323259"/>
    <lineage>
        <taxon>Archaea</taxon>
        <taxon>Methanobacteriati</taxon>
        <taxon>Methanobacteriota</taxon>
        <taxon>Stenosarchaea group</taxon>
        <taxon>Methanomicrobia</taxon>
        <taxon>Methanomicrobiales</taxon>
        <taxon>Methanospirillaceae</taxon>
        <taxon>Methanospirillum</taxon>
    </lineage>
</organism>
<accession>Q2FMI2</accession>
<evidence type="ECO:0000313" key="2">
    <source>
        <dbReference type="EMBL" id="ABD41767.1"/>
    </source>
</evidence>
<dbReference type="eggNOG" id="arCOG09496">
    <property type="taxonomic scope" value="Archaea"/>
</dbReference>
<dbReference type="AlphaFoldDB" id="Q2FMI2"/>
<dbReference type="InParanoid" id="Q2FMI2"/>
<dbReference type="InterPro" id="IPR041657">
    <property type="entry name" value="HTH_17"/>
</dbReference>
<dbReference type="Pfam" id="PF12728">
    <property type="entry name" value="HTH_17"/>
    <property type="match status" value="1"/>
</dbReference>
<dbReference type="EnsemblBacteria" id="ABD41767">
    <property type="protein sequence ID" value="ABD41767"/>
    <property type="gene ID" value="Mhun_2059"/>
</dbReference>
<dbReference type="InterPro" id="IPR009061">
    <property type="entry name" value="DNA-bd_dom_put_sf"/>
</dbReference>
<dbReference type="InterPro" id="IPR010093">
    <property type="entry name" value="SinI_DNA-bd"/>
</dbReference>
<evidence type="ECO:0000259" key="1">
    <source>
        <dbReference type="Pfam" id="PF12728"/>
    </source>
</evidence>
<dbReference type="EMBL" id="CP000254">
    <property type="protein sequence ID" value="ABD41767.1"/>
    <property type="molecule type" value="Genomic_DNA"/>
</dbReference>
<keyword evidence="2" id="KW-0238">DNA-binding</keyword>
<dbReference type="Proteomes" id="UP000001941">
    <property type="component" value="Chromosome"/>
</dbReference>
<dbReference type="SUPFAM" id="SSF46955">
    <property type="entry name" value="Putative DNA-binding domain"/>
    <property type="match status" value="1"/>
</dbReference>